<dbReference type="EMBL" id="BKCJ010517675">
    <property type="protein sequence ID" value="GFA93722.1"/>
    <property type="molecule type" value="Genomic_DNA"/>
</dbReference>
<dbReference type="AlphaFoldDB" id="A0A699KHM3"/>
<evidence type="ECO:0000256" key="6">
    <source>
        <dbReference type="ARBA" id="ARBA00022908"/>
    </source>
</evidence>
<evidence type="ECO:0000256" key="9">
    <source>
        <dbReference type="ARBA" id="ARBA00023172"/>
    </source>
</evidence>
<keyword evidence="8" id="KW-0239">DNA-directed DNA polymerase</keyword>
<dbReference type="InterPro" id="IPR001584">
    <property type="entry name" value="Integrase_cat-core"/>
</dbReference>
<dbReference type="GO" id="GO:0006310">
    <property type="term" value="P:DNA recombination"/>
    <property type="evidence" value="ECO:0007669"/>
    <property type="project" value="UniProtKB-KW"/>
</dbReference>
<keyword evidence="2" id="KW-0479">Metal-binding</keyword>
<evidence type="ECO:0000256" key="2">
    <source>
        <dbReference type="ARBA" id="ARBA00022723"/>
    </source>
</evidence>
<keyword evidence="3" id="KW-0255">Endonuclease</keyword>
<keyword evidence="10" id="KW-0175">Coiled coil</keyword>
<keyword evidence="8" id="KW-0548">Nucleotidyltransferase</keyword>
<reference evidence="12" key="1">
    <citation type="journal article" date="2019" name="Sci. Rep.">
        <title>Draft genome of Tanacetum cinerariifolium, the natural source of mosquito coil.</title>
        <authorList>
            <person name="Yamashiro T."/>
            <person name="Shiraishi A."/>
            <person name="Satake H."/>
            <person name="Nakayama K."/>
        </authorList>
    </citation>
    <scope>NUCLEOTIDE SEQUENCE</scope>
</reference>
<keyword evidence="7" id="KW-0695">RNA-directed DNA polymerase</keyword>
<evidence type="ECO:0000256" key="4">
    <source>
        <dbReference type="ARBA" id="ARBA00022801"/>
    </source>
</evidence>
<name>A0A699KHM3_TANCI</name>
<keyword evidence="1" id="KW-0540">Nuclease</keyword>
<dbReference type="InterPro" id="IPR036397">
    <property type="entry name" value="RNaseH_sf"/>
</dbReference>
<dbReference type="Pfam" id="PF00665">
    <property type="entry name" value="rve"/>
    <property type="match status" value="1"/>
</dbReference>
<evidence type="ECO:0000256" key="5">
    <source>
        <dbReference type="ARBA" id="ARBA00022842"/>
    </source>
</evidence>
<keyword evidence="4" id="KW-0378">Hydrolase</keyword>
<dbReference type="GO" id="GO:0016787">
    <property type="term" value="F:hydrolase activity"/>
    <property type="evidence" value="ECO:0007669"/>
    <property type="project" value="UniProtKB-KW"/>
</dbReference>
<keyword evidence="5" id="KW-0460">Magnesium</keyword>
<evidence type="ECO:0000313" key="12">
    <source>
        <dbReference type="EMBL" id="GFA93722.1"/>
    </source>
</evidence>
<dbReference type="GO" id="GO:0046872">
    <property type="term" value="F:metal ion binding"/>
    <property type="evidence" value="ECO:0007669"/>
    <property type="project" value="UniProtKB-KW"/>
</dbReference>
<evidence type="ECO:0000259" key="11">
    <source>
        <dbReference type="PROSITE" id="PS50994"/>
    </source>
</evidence>
<feature type="domain" description="Integrase catalytic" evidence="11">
    <location>
        <begin position="367"/>
        <end position="461"/>
    </location>
</feature>
<organism evidence="12">
    <name type="scientific">Tanacetum cinerariifolium</name>
    <name type="common">Dalmatian daisy</name>
    <name type="synonym">Chrysanthemum cinerariifolium</name>
    <dbReference type="NCBI Taxonomy" id="118510"/>
    <lineage>
        <taxon>Eukaryota</taxon>
        <taxon>Viridiplantae</taxon>
        <taxon>Streptophyta</taxon>
        <taxon>Embryophyta</taxon>
        <taxon>Tracheophyta</taxon>
        <taxon>Spermatophyta</taxon>
        <taxon>Magnoliopsida</taxon>
        <taxon>eudicotyledons</taxon>
        <taxon>Gunneridae</taxon>
        <taxon>Pentapetalae</taxon>
        <taxon>asterids</taxon>
        <taxon>campanulids</taxon>
        <taxon>Asterales</taxon>
        <taxon>Asteraceae</taxon>
        <taxon>Asteroideae</taxon>
        <taxon>Anthemideae</taxon>
        <taxon>Anthemidinae</taxon>
        <taxon>Tanacetum</taxon>
    </lineage>
</organism>
<dbReference type="InterPro" id="IPR039537">
    <property type="entry name" value="Retrotran_Ty1/copia-like"/>
</dbReference>
<evidence type="ECO:0000256" key="3">
    <source>
        <dbReference type="ARBA" id="ARBA00022759"/>
    </source>
</evidence>
<dbReference type="Pfam" id="PF25597">
    <property type="entry name" value="SH3_retrovirus"/>
    <property type="match status" value="1"/>
</dbReference>
<dbReference type="InterPro" id="IPR025724">
    <property type="entry name" value="GAG-pre-integrase_dom"/>
</dbReference>
<evidence type="ECO:0000256" key="10">
    <source>
        <dbReference type="SAM" id="Coils"/>
    </source>
</evidence>
<protein>
    <submittedName>
        <fullName evidence="12">Retrovirus-related Pol polyprotein from transposon TNT 1-94</fullName>
    </submittedName>
</protein>
<evidence type="ECO:0000256" key="8">
    <source>
        <dbReference type="ARBA" id="ARBA00022932"/>
    </source>
</evidence>
<evidence type="ECO:0000256" key="7">
    <source>
        <dbReference type="ARBA" id="ARBA00022918"/>
    </source>
</evidence>
<feature type="coiled-coil region" evidence="10">
    <location>
        <begin position="49"/>
        <end position="118"/>
    </location>
</feature>
<gene>
    <name evidence="12" type="ORF">Tci_665694</name>
</gene>
<keyword evidence="6" id="KW-0229">DNA integration</keyword>
<keyword evidence="9" id="KW-0233">DNA recombination</keyword>
<dbReference type="PANTHER" id="PTHR42648:SF11">
    <property type="entry name" value="TRANSPOSON TY4-P GAG-POL POLYPROTEIN"/>
    <property type="match status" value="1"/>
</dbReference>
<dbReference type="InterPro" id="IPR012337">
    <property type="entry name" value="RNaseH-like_sf"/>
</dbReference>
<dbReference type="GO" id="GO:0003676">
    <property type="term" value="F:nucleic acid binding"/>
    <property type="evidence" value="ECO:0007669"/>
    <property type="project" value="InterPro"/>
</dbReference>
<dbReference type="PANTHER" id="PTHR42648">
    <property type="entry name" value="TRANSPOSASE, PUTATIVE-RELATED"/>
    <property type="match status" value="1"/>
</dbReference>
<proteinExistence type="predicted"/>
<dbReference type="GO" id="GO:0003964">
    <property type="term" value="F:RNA-directed DNA polymerase activity"/>
    <property type="evidence" value="ECO:0007669"/>
    <property type="project" value="UniProtKB-KW"/>
</dbReference>
<dbReference type="GO" id="GO:0003887">
    <property type="term" value="F:DNA-directed DNA polymerase activity"/>
    <property type="evidence" value="ECO:0007669"/>
    <property type="project" value="UniProtKB-KW"/>
</dbReference>
<dbReference type="Pfam" id="PF13976">
    <property type="entry name" value="gag_pre-integrs"/>
    <property type="match status" value="1"/>
</dbReference>
<dbReference type="GO" id="GO:0015074">
    <property type="term" value="P:DNA integration"/>
    <property type="evidence" value="ECO:0007669"/>
    <property type="project" value="UniProtKB-KW"/>
</dbReference>
<comment type="caution">
    <text evidence="12">The sequence shown here is derived from an EMBL/GenBank/DDBJ whole genome shotgun (WGS) entry which is preliminary data.</text>
</comment>
<dbReference type="Gene3D" id="3.30.420.10">
    <property type="entry name" value="Ribonuclease H-like superfamily/Ribonuclease H"/>
    <property type="match status" value="1"/>
</dbReference>
<dbReference type="InterPro" id="IPR057670">
    <property type="entry name" value="SH3_retrovirus"/>
</dbReference>
<dbReference type="SUPFAM" id="SSF53098">
    <property type="entry name" value="Ribonuclease H-like"/>
    <property type="match status" value="1"/>
</dbReference>
<keyword evidence="8" id="KW-0808">Transferase</keyword>
<dbReference type="GO" id="GO:0004519">
    <property type="term" value="F:endonuclease activity"/>
    <property type="evidence" value="ECO:0007669"/>
    <property type="project" value="UniProtKB-KW"/>
</dbReference>
<accession>A0A699KHM3</accession>
<evidence type="ECO:0000256" key="1">
    <source>
        <dbReference type="ARBA" id="ARBA00022722"/>
    </source>
</evidence>
<dbReference type="PROSITE" id="PS50994">
    <property type="entry name" value="INTEGRASE"/>
    <property type="match status" value="1"/>
</dbReference>
<sequence length="616" mass="71302">MSIVQNGFVDVPSDLMKEKLEHCIIKKEKEYVVLWNNWYIKCEECKYDKISYEKAYNDMQQKVERLQAQLRDLNGKSSDTPSALNTLDPLNQKLESKIVELEFQVVNYEREISHLKTTYKNLFDSITSNRVWKPKQLGFKERLACTPKPRLPRFSLKWSPSRRSFDLKGKLIASKEANCLNDDKACPSNPQEPIRKRFPNSTVFLGRLSKFVCGTVRIGNDHIAAILGYGDLKWGNITITKVYFVEGLGHNLFLVGKFCDADLEVAFRRNTCFIRDLDGVYLLKGNCSTNLYTINFYDMASASPICLMARATPTNSWLWHQRLSYLNFDTINDLAKNDLVSGLPKIKYAKEHLCPSCKQGRSKRASHPPKPVPNLKQRLHLLHMDLCGPMRVASINGKRYVLVIVDDYSRYTWVYFLRTKDETPEVIKNFLKKISVCLQAPVIIVRTDNETEFKNHALKEYFDSGEAIATVCYTQNRSMIHRRFNKTTYELNQDRKPDISYLYVFRVLCYLKNDREDISKLGAKGDIGFFIGYTANFVSYRAYNQRTKKLMKMMNITFDELSAMAFEQNSSKPALQSLTSRQNSSKLELTYDPSIITPQRLSDRDLDILFEPLHNV</sequence>